<evidence type="ECO:0000313" key="5">
    <source>
        <dbReference type="EMBL" id="RVU23414.1"/>
    </source>
</evidence>
<keyword evidence="2" id="KW-0238">DNA-binding</keyword>
<comment type="caution">
    <text evidence="5">The sequence shown here is derived from an EMBL/GenBank/DDBJ whole genome shotgun (WGS) entry which is preliminary data.</text>
</comment>
<dbReference type="InterPro" id="IPR016032">
    <property type="entry name" value="Sig_transdc_resp-reg_C-effctor"/>
</dbReference>
<dbReference type="GO" id="GO:0003677">
    <property type="term" value="F:DNA binding"/>
    <property type="evidence" value="ECO:0007669"/>
    <property type="project" value="UniProtKB-KW"/>
</dbReference>
<dbReference type="GO" id="GO:0006355">
    <property type="term" value="P:regulation of DNA-templated transcription"/>
    <property type="evidence" value="ECO:0007669"/>
    <property type="project" value="InterPro"/>
</dbReference>
<keyword evidence="3" id="KW-0804">Transcription</keyword>
<protein>
    <submittedName>
        <fullName evidence="5">LuxR family transcriptional regulator</fullName>
    </submittedName>
</protein>
<dbReference type="RefSeq" id="WP_127805645.1">
    <property type="nucleotide sequence ID" value="NZ_SACY01000006.1"/>
</dbReference>
<name>A0A437PMV9_9BACT</name>
<sequence length="74" mass="8701">MKKSSQFSDFDFTSREIEILRLAKNAYSCKEIADLLFISELTVRKHRQNILLKIGCTGKKEFRKFLREIILPPP</sequence>
<gene>
    <name evidence="5" type="ORF">EOJ36_11270</name>
</gene>
<feature type="domain" description="HTH luxR-type" evidence="4">
    <location>
        <begin position="5"/>
        <end position="70"/>
    </location>
</feature>
<dbReference type="SMART" id="SM00421">
    <property type="entry name" value="HTH_LUXR"/>
    <property type="match status" value="1"/>
</dbReference>
<dbReference type="PRINTS" id="PR00038">
    <property type="entry name" value="HTHLUXR"/>
</dbReference>
<dbReference type="OrthoDB" id="966138at2"/>
<evidence type="ECO:0000256" key="2">
    <source>
        <dbReference type="ARBA" id="ARBA00023125"/>
    </source>
</evidence>
<accession>A0A437PMV9</accession>
<organism evidence="5 6">
    <name type="scientific">Sandaracinomonas limnophila</name>
    <dbReference type="NCBI Taxonomy" id="1862386"/>
    <lineage>
        <taxon>Bacteria</taxon>
        <taxon>Pseudomonadati</taxon>
        <taxon>Bacteroidota</taxon>
        <taxon>Cytophagia</taxon>
        <taxon>Cytophagales</taxon>
        <taxon>Flectobacillaceae</taxon>
        <taxon>Sandaracinomonas</taxon>
    </lineage>
</organism>
<proteinExistence type="predicted"/>
<dbReference type="Pfam" id="PF00196">
    <property type="entry name" value="GerE"/>
    <property type="match status" value="1"/>
</dbReference>
<evidence type="ECO:0000313" key="6">
    <source>
        <dbReference type="Proteomes" id="UP000282832"/>
    </source>
</evidence>
<reference evidence="5 6" key="1">
    <citation type="submission" date="2019-01" db="EMBL/GenBank/DDBJ databases">
        <authorList>
            <person name="Chen W.-M."/>
        </authorList>
    </citation>
    <scope>NUCLEOTIDE SEQUENCE [LARGE SCALE GENOMIC DNA]</scope>
    <source>
        <strain evidence="5 6">FSY-15</strain>
    </source>
</reference>
<evidence type="ECO:0000256" key="3">
    <source>
        <dbReference type="ARBA" id="ARBA00023163"/>
    </source>
</evidence>
<dbReference type="Proteomes" id="UP000282832">
    <property type="component" value="Unassembled WGS sequence"/>
</dbReference>
<dbReference type="InterPro" id="IPR036388">
    <property type="entry name" value="WH-like_DNA-bd_sf"/>
</dbReference>
<dbReference type="CDD" id="cd06170">
    <property type="entry name" value="LuxR_C_like"/>
    <property type="match status" value="1"/>
</dbReference>
<dbReference type="PROSITE" id="PS50043">
    <property type="entry name" value="HTH_LUXR_2"/>
    <property type="match status" value="1"/>
</dbReference>
<dbReference type="InterPro" id="IPR000792">
    <property type="entry name" value="Tscrpt_reg_LuxR_C"/>
</dbReference>
<dbReference type="PANTHER" id="PTHR44688:SF16">
    <property type="entry name" value="DNA-BINDING TRANSCRIPTIONAL ACTIVATOR DEVR_DOSR"/>
    <property type="match status" value="1"/>
</dbReference>
<dbReference type="AlphaFoldDB" id="A0A437PMV9"/>
<dbReference type="PANTHER" id="PTHR44688">
    <property type="entry name" value="DNA-BINDING TRANSCRIPTIONAL ACTIVATOR DEVR_DOSR"/>
    <property type="match status" value="1"/>
</dbReference>
<dbReference type="EMBL" id="SACY01000006">
    <property type="protein sequence ID" value="RVU23414.1"/>
    <property type="molecule type" value="Genomic_DNA"/>
</dbReference>
<keyword evidence="6" id="KW-1185">Reference proteome</keyword>
<keyword evidence="1" id="KW-0805">Transcription regulation</keyword>
<dbReference type="Gene3D" id="1.10.10.10">
    <property type="entry name" value="Winged helix-like DNA-binding domain superfamily/Winged helix DNA-binding domain"/>
    <property type="match status" value="1"/>
</dbReference>
<dbReference type="SUPFAM" id="SSF46894">
    <property type="entry name" value="C-terminal effector domain of the bipartite response regulators"/>
    <property type="match status" value="1"/>
</dbReference>
<evidence type="ECO:0000259" key="4">
    <source>
        <dbReference type="PROSITE" id="PS50043"/>
    </source>
</evidence>
<evidence type="ECO:0000256" key="1">
    <source>
        <dbReference type="ARBA" id="ARBA00023015"/>
    </source>
</evidence>